<reference evidence="3" key="1">
    <citation type="submission" date="2012-07" db="EMBL/GenBank/DDBJ databases">
        <title>Genome of the Chinese tree shrew, a rising model animal genetically related to primates.</title>
        <authorList>
            <person name="Zhang G."/>
            <person name="Fan Y."/>
            <person name="Yao Y."/>
            <person name="Huang Z."/>
        </authorList>
    </citation>
    <scope>NUCLEOTIDE SEQUENCE [LARGE SCALE GENOMIC DNA]</scope>
</reference>
<proteinExistence type="predicted"/>
<accession>L9JC48</accession>
<gene>
    <name evidence="2" type="ORF">TREES_T100001971</name>
</gene>
<evidence type="ECO:0000313" key="3">
    <source>
        <dbReference type="Proteomes" id="UP000011518"/>
    </source>
</evidence>
<organism evidence="2 3">
    <name type="scientific">Tupaia chinensis</name>
    <name type="common">Chinese tree shrew</name>
    <name type="synonym">Tupaia belangeri chinensis</name>
    <dbReference type="NCBI Taxonomy" id="246437"/>
    <lineage>
        <taxon>Eukaryota</taxon>
        <taxon>Metazoa</taxon>
        <taxon>Chordata</taxon>
        <taxon>Craniata</taxon>
        <taxon>Vertebrata</taxon>
        <taxon>Euteleostomi</taxon>
        <taxon>Mammalia</taxon>
        <taxon>Eutheria</taxon>
        <taxon>Euarchontoglires</taxon>
        <taxon>Scandentia</taxon>
        <taxon>Tupaiidae</taxon>
        <taxon>Tupaia</taxon>
    </lineage>
</organism>
<dbReference type="Proteomes" id="UP000011518">
    <property type="component" value="Unassembled WGS sequence"/>
</dbReference>
<evidence type="ECO:0000313" key="2">
    <source>
        <dbReference type="EMBL" id="ELW47874.1"/>
    </source>
</evidence>
<dbReference type="InParanoid" id="L9JC48"/>
<keyword evidence="3" id="KW-1185">Reference proteome</keyword>
<evidence type="ECO:0000256" key="1">
    <source>
        <dbReference type="SAM" id="MobiDB-lite"/>
    </source>
</evidence>
<sequence length="160" mass="17617">MSNRAVVKADGIIGPLINGKGTSPFPRGQDSEAGSSNWVNRRATFRQERSSKHFVIKSSSNQVIARDALRDDRGPVGRLGTGPREAGDLMNRKVCRKCSKYRIVVLGLRATREEQDMVLVLKSSMDTQGTDDRTGWEMNKLSNCEAEAGEGPRIQGLDHC</sequence>
<reference evidence="3" key="2">
    <citation type="journal article" date="2013" name="Nat. Commun.">
        <title>Genome of the Chinese tree shrew.</title>
        <authorList>
            <person name="Fan Y."/>
            <person name="Huang Z.Y."/>
            <person name="Cao C.C."/>
            <person name="Chen C.S."/>
            <person name="Chen Y.X."/>
            <person name="Fan D.D."/>
            <person name="He J."/>
            <person name="Hou H.L."/>
            <person name="Hu L."/>
            <person name="Hu X.T."/>
            <person name="Jiang X.T."/>
            <person name="Lai R."/>
            <person name="Lang Y.S."/>
            <person name="Liang B."/>
            <person name="Liao S.G."/>
            <person name="Mu D."/>
            <person name="Ma Y.Y."/>
            <person name="Niu Y.Y."/>
            <person name="Sun X.Q."/>
            <person name="Xia J.Q."/>
            <person name="Xiao J."/>
            <person name="Xiong Z.Q."/>
            <person name="Xu L."/>
            <person name="Yang L."/>
            <person name="Zhang Y."/>
            <person name="Zhao W."/>
            <person name="Zhao X.D."/>
            <person name="Zheng Y.T."/>
            <person name="Zhou J.M."/>
            <person name="Zhu Y.B."/>
            <person name="Zhang G.J."/>
            <person name="Wang J."/>
            <person name="Yao Y.G."/>
        </authorList>
    </citation>
    <scope>NUCLEOTIDE SEQUENCE [LARGE SCALE GENOMIC DNA]</scope>
</reference>
<dbReference type="AlphaFoldDB" id="L9JC48"/>
<feature type="region of interest" description="Disordered" evidence="1">
    <location>
        <begin position="66"/>
        <end position="86"/>
    </location>
</feature>
<dbReference type="EMBL" id="KB321089">
    <property type="protein sequence ID" value="ELW47874.1"/>
    <property type="molecule type" value="Genomic_DNA"/>
</dbReference>
<name>L9JC48_TUPCH</name>
<feature type="region of interest" description="Disordered" evidence="1">
    <location>
        <begin position="18"/>
        <end position="40"/>
    </location>
</feature>
<protein>
    <submittedName>
        <fullName evidence="2">Uncharacterized protein</fullName>
    </submittedName>
</protein>